<reference evidence="1 2" key="1">
    <citation type="journal article" date="2022" name="bioRxiv">
        <title>An ancient truncated duplication of the anti-Mullerian hormone receptor type 2 gene is a potential conserved master sex determinant in the Pangasiidae catfish family.</title>
        <authorList>
            <person name="Wen M."/>
            <person name="Pan Q."/>
            <person name="Jouanno E."/>
            <person name="Montfort J."/>
            <person name="Zahm M."/>
            <person name="Cabau C."/>
            <person name="Klopp C."/>
            <person name="Iampietro C."/>
            <person name="Roques C."/>
            <person name="Bouchez O."/>
            <person name="Castinel A."/>
            <person name="Donnadieu C."/>
            <person name="Parrinello H."/>
            <person name="Poncet C."/>
            <person name="Belmonte E."/>
            <person name="Gautier V."/>
            <person name="Avarre J.-C."/>
            <person name="Dugue R."/>
            <person name="Gustiano R."/>
            <person name="Ha T.T.T."/>
            <person name="Campet M."/>
            <person name="Sriphairoj K."/>
            <person name="Ribolli J."/>
            <person name="de Almeida F.L."/>
            <person name="Desvignes T."/>
            <person name="Postlethwait J.H."/>
            <person name="Bucao C.F."/>
            <person name="Robinson-Rechavi M."/>
            <person name="Bobe J."/>
            <person name="Herpin A."/>
            <person name="Guiguen Y."/>
        </authorList>
    </citation>
    <scope>NUCLEOTIDE SEQUENCE [LARGE SCALE GENOMIC DNA]</scope>
    <source>
        <strain evidence="1">YG-Dec2019</strain>
    </source>
</reference>
<name>A0ACC5WJC0_PANGG</name>
<sequence>MVRFEAWLLKGLLGLMWALPIWMSSLTPQFCTSLETLKDQLNLTLRRRYLKHNFPINYTIQVRYEEVFRLNNISKLMNDSADVRDLQDLWVKVTETDIKRILEVLPERHPTRRKYLANLDSLFTIVQQSYQSQNSDERDYPESIENIWERLGDPDYQGWKSVRPKSLLDNCYRTMHCLFKECFLRNGSQYNYCNIQHWRQAKGTQG</sequence>
<dbReference type="EMBL" id="CM040459">
    <property type="protein sequence ID" value="MCI4379193.1"/>
    <property type="molecule type" value="Genomic_DNA"/>
</dbReference>
<accession>A0ACC5WJC0</accession>
<evidence type="ECO:0000313" key="1">
    <source>
        <dbReference type="EMBL" id="MCI4379193.1"/>
    </source>
</evidence>
<dbReference type="Proteomes" id="UP000829447">
    <property type="component" value="Linkage Group LG6"/>
</dbReference>
<comment type="caution">
    <text evidence="1">The sequence shown here is derived from an EMBL/GenBank/DDBJ whole genome shotgun (WGS) entry which is preliminary data.</text>
</comment>
<protein>
    <submittedName>
        <fullName evidence="1">Uncharacterized protein</fullName>
    </submittedName>
</protein>
<evidence type="ECO:0000313" key="2">
    <source>
        <dbReference type="Proteomes" id="UP000829447"/>
    </source>
</evidence>
<keyword evidence="2" id="KW-1185">Reference proteome</keyword>
<proteinExistence type="predicted"/>
<organism evidence="1 2">
    <name type="scientific">Pangasianodon gigas</name>
    <name type="common">Mekong giant catfish</name>
    <name type="synonym">Pangasius gigas</name>
    <dbReference type="NCBI Taxonomy" id="30993"/>
    <lineage>
        <taxon>Eukaryota</taxon>
        <taxon>Metazoa</taxon>
        <taxon>Chordata</taxon>
        <taxon>Craniata</taxon>
        <taxon>Vertebrata</taxon>
        <taxon>Euteleostomi</taxon>
        <taxon>Actinopterygii</taxon>
        <taxon>Neopterygii</taxon>
        <taxon>Teleostei</taxon>
        <taxon>Ostariophysi</taxon>
        <taxon>Siluriformes</taxon>
        <taxon>Pangasiidae</taxon>
        <taxon>Pangasianodon</taxon>
    </lineage>
</organism>
<gene>
    <name evidence="1" type="ORF">PGIGA_G00225060</name>
</gene>